<evidence type="ECO:0000313" key="4">
    <source>
        <dbReference type="EMBL" id="SEW52609.1"/>
    </source>
</evidence>
<dbReference type="PANTHER" id="PTHR43479:SF11">
    <property type="entry name" value="ACREF_ENVCD OPERON REPRESSOR-RELATED"/>
    <property type="match status" value="1"/>
</dbReference>
<dbReference type="PROSITE" id="PS50977">
    <property type="entry name" value="HTH_TETR_2"/>
    <property type="match status" value="1"/>
</dbReference>
<gene>
    <name evidence="4" type="ORF">SAMN04488122_4970</name>
</gene>
<dbReference type="PANTHER" id="PTHR43479">
    <property type="entry name" value="ACREF/ENVCD OPERON REPRESSOR-RELATED"/>
    <property type="match status" value="1"/>
</dbReference>
<dbReference type="STRING" id="29529.SAMN04488122_4970"/>
<sequence length="201" mass="23497">MNDSRELILNTSLKLFLQKSFKEVTMKEIVAGTGMSKGAFYHYFSSKEQVFEEVIRFFYGGIMAVDYSSFPKDSLRDFYHAYLHHMDKQMREEKFLTDKNGNSEFNMNYYLLIFDAINIFPGFRAEHLERQKAELRAWTEMVKIAKKKQEITSTLSDNIIARLFIYSGDGIGINYIVSDSVEKIRKELLALWDALYLTLKG</sequence>
<dbReference type="EMBL" id="FOJG01000002">
    <property type="protein sequence ID" value="SEW52609.1"/>
    <property type="molecule type" value="Genomic_DNA"/>
</dbReference>
<dbReference type="SUPFAM" id="SSF46689">
    <property type="entry name" value="Homeodomain-like"/>
    <property type="match status" value="1"/>
</dbReference>
<dbReference type="InterPro" id="IPR001647">
    <property type="entry name" value="HTH_TetR"/>
</dbReference>
<dbReference type="Pfam" id="PF00440">
    <property type="entry name" value="TetR_N"/>
    <property type="match status" value="1"/>
</dbReference>
<dbReference type="RefSeq" id="WP_089899213.1">
    <property type="nucleotide sequence ID" value="NZ_FOJG01000002.1"/>
</dbReference>
<feature type="DNA-binding region" description="H-T-H motif" evidence="2">
    <location>
        <begin position="25"/>
        <end position="44"/>
    </location>
</feature>
<feature type="domain" description="HTH tetR-type" evidence="3">
    <location>
        <begin position="2"/>
        <end position="62"/>
    </location>
</feature>
<organism evidence="4 5">
    <name type="scientific">Chitinophaga arvensicola</name>
    <dbReference type="NCBI Taxonomy" id="29529"/>
    <lineage>
        <taxon>Bacteria</taxon>
        <taxon>Pseudomonadati</taxon>
        <taxon>Bacteroidota</taxon>
        <taxon>Chitinophagia</taxon>
        <taxon>Chitinophagales</taxon>
        <taxon>Chitinophagaceae</taxon>
        <taxon>Chitinophaga</taxon>
    </lineage>
</organism>
<dbReference type="OrthoDB" id="9789566at2"/>
<evidence type="ECO:0000256" key="2">
    <source>
        <dbReference type="PROSITE-ProRule" id="PRU00335"/>
    </source>
</evidence>
<keyword evidence="1 2" id="KW-0238">DNA-binding</keyword>
<keyword evidence="5" id="KW-1185">Reference proteome</keyword>
<dbReference type="Proteomes" id="UP000199310">
    <property type="component" value="Unassembled WGS sequence"/>
</dbReference>
<evidence type="ECO:0000259" key="3">
    <source>
        <dbReference type="PROSITE" id="PS50977"/>
    </source>
</evidence>
<accession>A0A1I0SB13</accession>
<protein>
    <submittedName>
        <fullName evidence="4">DNA-binding transcriptional regulator, AcrR family</fullName>
    </submittedName>
</protein>
<dbReference type="InterPro" id="IPR050624">
    <property type="entry name" value="HTH-type_Tx_Regulator"/>
</dbReference>
<reference evidence="5" key="1">
    <citation type="submission" date="2016-10" db="EMBL/GenBank/DDBJ databases">
        <authorList>
            <person name="Varghese N."/>
            <person name="Submissions S."/>
        </authorList>
    </citation>
    <scope>NUCLEOTIDE SEQUENCE [LARGE SCALE GENOMIC DNA]</scope>
    <source>
        <strain evidence="5">DSM 3695</strain>
    </source>
</reference>
<proteinExistence type="predicted"/>
<evidence type="ECO:0000313" key="5">
    <source>
        <dbReference type="Proteomes" id="UP000199310"/>
    </source>
</evidence>
<dbReference type="PRINTS" id="PR00455">
    <property type="entry name" value="HTHTETR"/>
</dbReference>
<dbReference type="GO" id="GO:0003677">
    <property type="term" value="F:DNA binding"/>
    <property type="evidence" value="ECO:0007669"/>
    <property type="project" value="UniProtKB-UniRule"/>
</dbReference>
<dbReference type="AlphaFoldDB" id="A0A1I0SB13"/>
<dbReference type="Gene3D" id="1.10.357.10">
    <property type="entry name" value="Tetracycline Repressor, domain 2"/>
    <property type="match status" value="1"/>
</dbReference>
<evidence type="ECO:0000256" key="1">
    <source>
        <dbReference type="ARBA" id="ARBA00023125"/>
    </source>
</evidence>
<dbReference type="InterPro" id="IPR009057">
    <property type="entry name" value="Homeodomain-like_sf"/>
</dbReference>
<name>A0A1I0SB13_9BACT</name>